<dbReference type="InterPro" id="IPR026444">
    <property type="entry name" value="Secre_tail"/>
</dbReference>
<comment type="caution">
    <text evidence="4">The sequence shown here is derived from an EMBL/GenBank/DDBJ whole genome shotgun (WGS) entry which is preliminary data.</text>
</comment>
<evidence type="ECO:0000256" key="1">
    <source>
        <dbReference type="ARBA" id="ARBA00022729"/>
    </source>
</evidence>
<gene>
    <name evidence="4" type="ORF">H9Y05_06265</name>
</gene>
<evidence type="ECO:0000259" key="3">
    <source>
        <dbReference type="Pfam" id="PF18962"/>
    </source>
</evidence>
<feature type="signal peptide" evidence="2">
    <location>
        <begin position="1"/>
        <end position="20"/>
    </location>
</feature>
<dbReference type="PANTHER" id="PTHR35580">
    <property type="entry name" value="CELL SURFACE GLYCOPROTEIN (S-LAYER PROTEIN)-LIKE PROTEIN"/>
    <property type="match status" value="1"/>
</dbReference>
<evidence type="ECO:0000256" key="2">
    <source>
        <dbReference type="SAM" id="SignalP"/>
    </source>
</evidence>
<keyword evidence="5" id="KW-1185">Reference proteome</keyword>
<dbReference type="Pfam" id="PF18962">
    <property type="entry name" value="Por_Secre_tail"/>
    <property type="match status" value="1"/>
</dbReference>
<organism evidence="4 5">
    <name type="scientific">Taishania pollutisoli</name>
    <dbReference type="NCBI Taxonomy" id="2766479"/>
    <lineage>
        <taxon>Bacteria</taxon>
        <taxon>Pseudomonadati</taxon>
        <taxon>Bacteroidota</taxon>
        <taxon>Flavobacteriia</taxon>
        <taxon>Flavobacteriales</taxon>
        <taxon>Crocinitomicaceae</taxon>
        <taxon>Taishania</taxon>
    </lineage>
</organism>
<sequence length="886" mass="95398">MNKIIFIVASCIALLSKAHAQYQTHWGKSITSSDDFRVTDMCVDNSGNVYTIGTFDGIMDLDPGPGVYNVTGPFNISRSHAFLQKLDASGNFVWGKLIPMNDAPSFRMNIAVDNQQNVYCSGNFAGTVDFDLGPGVHYLTQRSNYRDQFLLKLNATGDFVWVKQWGATGVFGAYGSQLTVDNNGNIQLLGQFVGTIDLDPGAGVSNFTSTSLNHSSIVSLNSNGDFLWARYLPAFAKSIAHTSTNELLITGYFTDTVDFDLGAGVHNMTAGGTQDGYVLKLTNSGDFVSVGAFVGNIYPREIAVDINDNILICGYFNTAVDLDPSSAVHNLTTTATAAFIVKLNASGGFMWGKNPNSPNPSNGSFVTTDNNGNVYMVGAIGDSTAFNPGISPAIFTNSGSSDAYIVSFLPDGTINSAIGFGSITVDACFAVGVHKATGDLYLNGTFTNNMNIDFSGGNMPLFTSERACFTLKISPECNPVTSTDMRSECAPFVWIDGNTYNTNNMTATYTITGGAANGCDSIVTLNLTIRQPSASSTTVTECEQYTWTANNQTYTASGTYTHVIPNMDNCDSTITLNLTIKQPSASSTTVTECEQYTWTANNQTYTASGTYTHVIPNMDNCDSTITLNLTIKQPSASSTTVTECEQYTWTANNQTYTASGTYTHVIPNMDNCDSTITLNLTIKQPSASSTTVTECEQYTWTANNQTYTASGTYTHVIPNMDNCDSTITLNLTIHSVNAVIIVSGTSLTANQSGATYQWIDCDNSNSPVPGATSQSFTPTANGNYAVRVTFNNCTETSDCIAVSSVGIESLQQENWSVYPNPSNGLFTVSSSFELNNHVIEVYSALGELVYSEILSGKSLLIDLREQPSGMYTIRVNKHQHFRIGKF</sequence>
<dbReference type="NCBIfam" id="TIGR04183">
    <property type="entry name" value="Por_Secre_tail"/>
    <property type="match status" value="1"/>
</dbReference>
<dbReference type="InterPro" id="IPR052918">
    <property type="entry name" value="Motility_Chemotaxis_Reg"/>
</dbReference>
<dbReference type="AlphaFoldDB" id="A0A8J6PI80"/>
<dbReference type="RefSeq" id="WP_216713786.1">
    <property type="nucleotide sequence ID" value="NZ_JACVEL010000003.1"/>
</dbReference>
<feature type="chain" id="PRO_5035279103" evidence="2">
    <location>
        <begin position="21"/>
        <end position="886"/>
    </location>
</feature>
<evidence type="ECO:0000313" key="5">
    <source>
        <dbReference type="Proteomes" id="UP000652681"/>
    </source>
</evidence>
<reference evidence="4" key="1">
    <citation type="submission" date="2020-09" db="EMBL/GenBank/DDBJ databases">
        <title>Taishania pollutisoli gen. nov., sp. nov., Isolated from Tetrabromobisphenol A-Contaminated Soil.</title>
        <authorList>
            <person name="Chen Q."/>
        </authorList>
    </citation>
    <scope>NUCLEOTIDE SEQUENCE</scope>
    <source>
        <strain evidence="4">CZZ-1</strain>
    </source>
</reference>
<protein>
    <submittedName>
        <fullName evidence="4">T9SS type A sorting domain-containing protein</fullName>
    </submittedName>
</protein>
<dbReference type="Proteomes" id="UP000652681">
    <property type="component" value="Unassembled WGS sequence"/>
</dbReference>
<feature type="domain" description="Secretion system C-terminal sorting" evidence="3">
    <location>
        <begin position="817"/>
        <end position="880"/>
    </location>
</feature>
<dbReference type="EMBL" id="JACVEL010000003">
    <property type="protein sequence ID" value="MBC9812081.1"/>
    <property type="molecule type" value="Genomic_DNA"/>
</dbReference>
<keyword evidence="1 2" id="KW-0732">Signal</keyword>
<dbReference type="PANTHER" id="PTHR35580:SF1">
    <property type="entry name" value="PHYTASE-LIKE DOMAIN-CONTAINING PROTEIN"/>
    <property type="match status" value="1"/>
</dbReference>
<proteinExistence type="predicted"/>
<name>A0A8J6PI80_9FLAO</name>
<accession>A0A8J6PI80</accession>
<evidence type="ECO:0000313" key="4">
    <source>
        <dbReference type="EMBL" id="MBC9812081.1"/>
    </source>
</evidence>